<accession>A0ABP9B9A3</accession>
<sequence length="109" mass="12327">MAKALYLKQAAGPREAIYSHDVLQLIGSSLSSEQAELLEFSQTFVVWAGRYPTPKWTSEKYKISADVPSHFVDGMEHFNALDFPNHASHDRYLQLGGLFNHLRSCWEAA</sequence>
<protein>
    <submittedName>
        <fullName evidence="1">Uncharacterized protein</fullName>
    </submittedName>
</protein>
<comment type="caution">
    <text evidence="1">The sequence shown here is derived from an EMBL/GenBank/DDBJ whole genome shotgun (WGS) entry which is preliminary data.</text>
</comment>
<keyword evidence="2" id="KW-1185">Reference proteome</keyword>
<evidence type="ECO:0000313" key="1">
    <source>
        <dbReference type="EMBL" id="GAA4791454.1"/>
    </source>
</evidence>
<reference evidence="2" key="1">
    <citation type="journal article" date="2019" name="Int. J. Syst. Evol. Microbiol.">
        <title>The Global Catalogue of Microorganisms (GCM) 10K type strain sequencing project: providing services to taxonomists for standard genome sequencing and annotation.</title>
        <authorList>
            <consortium name="The Broad Institute Genomics Platform"/>
            <consortium name="The Broad Institute Genome Sequencing Center for Infectious Disease"/>
            <person name="Wu L."/>
            <person name="Ma J."/>
        </authorList>
    </citation>
    <scope>NUCLEOTIDE SEQUENCE [LARGE SCALE GENOMIC DNA]</scope>
    <source>
        <strain evidence="2">JCM 18204</strain>
    </source>
</reference>
<evidence type="ECO:0000313" key="2">
    <source>
        <dbReference type="Proteomes" id="UP001499959"/>
    </source>
</evidence>
<organism evidence="1 2">
    <name type="scientific">Lysobacter hankyongensis</name>
    <dbReference type="NCBI Taxonomy" id="1176535"/>
    <lineage>
        <taxon>Bacteria</taxon>
        <taxon>Pseudomonadati</taxon>
        <taxon>Pseudomonadota</taxon>
        <taxon>Gammaproteobacteria</taxon>
        <taxon>Lysobacterales</taxon>
        <taxon>Lysobacteraceae</taxon>
        <taxon>Lysobacter</taxon>
    </lineage>
</organism>
<name>A0ABP9B9A3_9GAMM</name>
<dbReference type="EMBL" id="BAABJE010000005">
    <property type="protein sequence ID" value="GAA4791454.1"/>
    <property type="molecule type" value="Genomic_DNA"/>
</dbReference>
<dbReference type="Proteomes" id="UP001499959">
    <property type="component" value="Unassembled WGS sequence"/>
</dbReference>
<gene>
    <name evidence="1" type="ORF">GCM10023307_16050</name>
</gene>
<proteinExistence type="predicted"/>